<dbReference type="AlphaFoldDB" id="A0A5J4N4M9"/>
<accession>A0A5J4N4M9</accession>
<name>A0A5J4N4M9_9TREM</name>
<comment type="caution">
    <text evidence="2">The sequence shown here is derived from an EMBL/GenBank/DDBJ whole genome shotgun (WGS) entry which is preliminary data.</text>
</comment>
<evidence type="ECO:0000313" key="1">
    <source>
        <dbReference type="EMBL" id="KAA3670354.1"/>
    </source>
</evidence>
<dbReference type="Proteomes" id="UP000324629">
    <property type="component" value="Unassembled WGS sequence"/>
</dbReference>
<dbReference type="EMBL" id="QNGE01010100">
    <property type="protein sequence ID" value="KAA3670493.1"/>
    <property type="molecule type" value="Genomic_DNA"/>
</dbReference>
<organism evidence="2 3">
    <name type="scientific">Paragonimus westermani</name>
    <dbReference type="NCBI Taxonomy" id="34504"/>
    <lineage>
        <taxon>Eukaryota</taxon>
        <taxon>Metazoa</taxon>
        <taxon>Spiralia</taxon>
        <taxon>Lophotrochozoa</taxon>
        <taxon>Platyhelminthes</taxon>
        <taxon>Trematoda</taxon>
        <taxon>Digenea</taxon>
        <taxon>Plagiorchiida</taxon>
        <taxon>Troglotremata</taxon>
        <taxon>Troglotrematidae</taxon>
        <taxon>Paragonimus</taxon>
    </lineage>
</organism>
<sequence>MRPHKRVAIISATVIISLDETSECVQLIFNINVKRPIICSSDDVESLFTNLLFDKVSHIIYNYATGHNLIFGIHIGELPELLKIRTSDSQFMLNNTLELQWNVH</sequence>
<proteinExistence type="predicted"/>
<gene>
    <name evidence="2" type="ORF">DEA37_0006428</name>
    <name evidence="1" type="ORF">DEA37_0010764</name>
</gene>
<evidence type="ECO:0000313" key="3">
    <source>
        <dbReference type="Proteomes" id="UP000324629"/>
    </source>
</evidence>
<reference evidence="2 3" key="1">
    <citation type="journal article" date="2019" name="Gigascience">
        <title>Whole-genome sequence of the oriental lung fluke Paragonimus westermani.</title>
        <authorList>
            <person name="Oey H."/>
            <person name="Zakrzewski M."/>
            <person name="Narain K."/>
            <person name="Devi K.R."/>
            <person name="Agatsuma T."/>
            <person name="Nawaratna S."/>
            <person name="Gobert G.N."/>
            <person name="Jones M.K."/>
            <person name="Ragan M.A."/>
            <person name="McManus D.P."/>
            <person name="Krause L."/>
        </authorList>
    </citation>
    <scope>NUCLEOTIDE SEQUENCE [LARGE SCALE GENOMIC DNA]</scope>
    <source>
        <strain evidence="2 3">IND2009</strain>
    </source>
</reference>
<dbReference type="EMBL" id="QNGE01011218">
    <property type="protein sequence ID" value="KAA3670354.1"/>
    <property type="molecule type" value="Genomic_DNA"/>
</dbReference>
<evidence type="ECO:0000313" key="2">
    <source>
        <dbReference type="EMBL" id="KAA3670493.1"/>
    </source>
</evidence>
<protein>
    <submittedName>
        <fullName evidence="2">Uncharacterized protein</fullName>
    </submittedName>
</protein>
<keyword evidence="3" id="KW-1185">Reference proteome</keyword>